<dbReference type="Proteomes" id="UP000284434">
    <property type="component" value="Unassembled WGS sequence"/>
</dbReference>
<proteinExistence type="predicted"/>
<evidence type="ECO:0000313" key="7">
    <source>
        <dbReference type="Proteomes" id="UP000284243"/>
    </source>
</evidence>
<sequence>MTICDSCEWEKMAFFPEEAAGADLVISWSADCRLTADGVLVHLNVKDSQVTLRGICVNGGKIVCPKIEIEVDGFGVFFYDGL</sequence>
<evidence type="ECO:0000313" key="6">
    <source>
        <dbReference type="Proteomes" id="UP000283426"/>
    </source>
</evidence>
<dbReference type="EMBL" id="QRYW01000001">
    <property type="protein sequence ID" value="RGV30675.1"/>
    <property type="molecule type" value="Genomic_DNA"/>
</dbReference>
<evidence type="ECO:0000313" key="8">
    <source>
        <dbReference type="Proteomes" id="UP000284434"/>
    </source>
</evidence>
<evidence type="ECO:0000313" key="2">
    <source>
        <dbReference type="EMBL" id="MDB9222382.1"/>
    </source>
</evidence>
<evidence type="ECO:0000313" key="5">
    <source>
        <dbReference type="EMBL" id="RGY04495.1"/>
    </source>
</evidence>
<evidence type="ECO:0000313" key="3">
    <source>
        <dbReference type="EMBL" id="RGU57685.1"/>
    </source>
</evidence>
<organism evidence="4 6">
    <name type="scientific">Odoribacter splanchnicus</name>
    <dbReference type="NCBI Taxonomy" id="28118"/>
    <lineage>
        <taxon>Bacteria</taxon>
        <taxon>Pseudomonadati</taxon>
        <taxon>Bacteroidota</taxon>
        <taxon>Bacteroidia</taxon>
        <taxon>Bacteroidales</taxon>
        <taxon>Odoribacteraceae</taxon>
        <taxon>Odoribacter</taxon>
    </lineage>
</organism>
<dbReference type="EMBL" id="QSCO01000024">
    <property type="protein sequence ID" value="RGY04495.1"/>
    <property type="molecule type" value="Genomic_DNA"/>
</dbReference>
<reference evidence="2" key="3">
    <citation type="submission" date="2023-01" db="EMBL/GenBank/DDBJ databases">
        <title>Human gut microbiome strain richness.</title>
        <authorList>
            <person name="Chen-Liaw A."/>
        </authorList>
    </citation>
    <scope>NUCLEOTIDE SEQUENCE</scope>
    <source>
        <strain evidence="2">RTP21484st1_B7_RTP21484_190118</strain>
    </source>
</reference>
<evidence type="ECO:0000313" key="4">
    <source>
        <dbReference type="EMBL" id="RGV30675.1"/>
    </source>
</evidence>
<evidence type="ECO:0000313" key="1">
    <source>
        <dbReference type="EMBL" id="MCG4960634.1"/>
    </source>
</evidence>
<dbReference type="RefSeq" id="WP_022159695.1">
    <property type="nucleotide sequence ID" value="NZ_BAABYK010000001.1"/>
</dbReference>
<accession>A0A3D4Z8A8</accession>
<comment type="caution">
    <text evidence="4">The sequence shown here is derived from an EMBL/GenBank/DDBJ whole genome shotgun (WGS) entry which is preliminary data.</text>
</comment>
<protein>
    <submittedName>
        <fullName evidence="4">Uncharacterized protein</fullName>
    </submittedName>
</protein>
<dbReference type="Proteomes" id="UP000283426">
    <property type="component" value="Unassembled WGS sequence"/>
</dbReference>
<dbReference type="EMBL" id="QRYC01000004">
    <property type="protein sequence ID" value="RGU57685.1"/>
    <property type="molecule type" value="Genomic_DNA"/>
</dbReference>
<reference evidence="1" key="2">
    <citation type="submission" date="2022-01" db="EMBL/GenBank/DDBJ databases">
        <title>Collection of gut derived symbiotic bacterial strains cultured from healthy donors.</title>
        <authorList>
            <person name="Lin H."/>
            <person name="Kohout C."/>
            <person name="Waligurski E."/>
            <person name="Pamer E.G."/>
        </authorList>
    </citation>
    <scope>NUCLEOTIDE SEQUENCE</scope>
    <source>
        <strain evidence="1">DFI.1.149</strain>
    </source>
</reference>
<dbReference type="Proteomes" id="UP001199750">
    <property type="component" value="Unassembled WGS sequence"/>
</dbReference>
<dbReference type="Proteomes" id="UP001212263">
    <property type="component" value="Unassembled WGS sequence"/>
</dbReference>
<name>A0A3D4Z8A8_9BACT</name>
<reference evidence="6 7" key="1">
    <citation type="submission" date="2018-08" db="EMBL/GenBank/DDBJ databases">
        <title>A genome reference for cultivated species of the human gut microbiota.</title>
        <authorList>
            <person name="Zou Y."/>
            <person name="Xue W."/>
            <person name="Luo G."/>
        </authorList>
    </citation>
    <scope>NUCLEOTIDE SEQUENCE [LARGE SCALE GENOMIC DNA]</scope>
    <source>
        <strain evidence="4 6">AF14-6AC</strain>
        <strain evidence="3 7">AF16-14</strain>
        <strain evidence="5 8">OF03-11</strain>
    </source>
</reference>
<gene>
    <name evidence="4" type="ORF">DWW24_01015</name>
    <name evidence="3" type="ORF">DWW57_04080</name>
    <name evidence="5" type="ORF">DXA53_15510</name>
    <name evidence="1" type="ORF">L0P03_12355</name>
    <name evidence="2" type="ORF">PN645_05090</name>
</gene>
<dbReference type="EMBL" id="JAQMRD010000005">
    <property type="protein sequence ID" value="MDB9222382.1"/>
    <property type="molecule type" value="Genomic_DNA"/>
</dbReference>
<dbReference type="Proteomes" id="UP000284243">
    <property type="component" value="Unassembled WGS sequence"/>
</dbReference>
<dbReference type="AlphaFoldDB" id="A0A3D4Z8A8"/>
<dbReference type="EMBL" id="JAKNDN010000023">
    <property type="protein sequence ID" value="MCG4960634.1"/>
    <property type="molecule type" value="Genomic_DNA"/>
</dbReference>